<comment type="similarity">
    <text evidence="2">Belongs to the CorA metal ion transporter (MIT) (TC 1.A.35) family.</text>
</comment>
<feature type="transmembrane region" description="Helical" evidence="8">
    <location>
        <begin position="324"/>
        <end position="341"/>
    </location>
</feature>
<feature type="compositionally biased region" description="Basic residues" evidence="7">
    <location>
        <begin position="544"/>
        <end position="560"/>
    </location>
</feature>
<evidence type="ECO:0000256" key="6">
    <source>
        <dbReference type="ARBA" id="ARBA00023136"/>
    </source>
</evidence>
<feature type="region of interest" description="Disordered" evidence="7">
    <location>
        <begin position="1158"/>
        <end position="1190"/>
    </location>
</feature>
<dbReference type="FunFam" id="1.20.1250.20:FF:000018">
    <property type="entry name" value="MFS transporter permease"/>
    <property type="match status" value="1"/>
</dbReference>
<dbReference type="InterPro" id="IPR044089">
    <property type="entry name" value="Alr1-like"/>
</dbReference>
<name>A0A8H7AXG5_9PLEO</name>
<keyword evidence="6 8" id="KW-0472">Membrane</keyword>
<feature type="transmembrane region" description="Helical" evidence="8">
    <location>
        <begin position="372"/>
        <end position="396"/>
    </location>
</feature>
<feature type="compositionally biased region" description="Basic and acidic residues" evidence="7">
    <location>
        <begin position="994"/>
        <end position="1007"/>
    </location>
</feature>
<feature type="compositionally biased region" description="Basic and acidic residues" evidence="7">
    <location>
        <begin position="1158"/>
        <end position="1170"/>
    </location>
</feature>
<dbReference type="FunFam" id="1.20.58.340:FF:000008">
    <property type="entry name" value="CorA family metal ion transporter"/>
    <property type="match status" value="1"/>
</dbReference>
<feature type="compositionally biased region" description="Polar residues" evidence="7">
    <location>
        <begin position="981"/>
        <end position="991"/>
    </location>
</feature>
<evidence type="ECO:0000256" key="5">
    <source>
        <dbReference type="ARBA" id="ARBA00022989"/>
    </source>
</evidence>
<dbReference type="Gene3D" id="1.20.58.340">
    <property type="entry name" value="Magnesium transport protein CorA, transmembrane region"/>
    <property type="match status" value="2"/>
</dbReference>
<proteinExistence type="inferred from homology"/>
<dbReference type="InterPro" id="IPR045863">
    <property type="entry name" value="CorA_TM1_TM2"/>
</dbReference>
<feature type="transmembrane region" description="Helical" evidence="8">
    <location>
        <begin position="95"/>
        <end position="115"/>
    </location>
</feature>
<keyword evidence="4 8" id="KW-0812">Transmembrane</keyword>
<keyword evidence="5 8" id="KW-1133">Transmembrane helix</keyword>
<feature type="transmembrane region" description="Helical" evidence="8">
    <location>
        <begin position="152"/>
        <end position="172"/>
    </location>
</feature>
<feature type="transmembrane region" description="Helical" evidence="8">
    <location>
        <begin position="1323"/>
        <end position="1344"/>
    </location>
</feature>
<dbReference type="InterPro" id="IPR036259">
    <property type="entry name" value="MFS_trans_sf"/>
</dbReference>
<feature type="region of interest" description="Disordered" evidence="7">
    <location>
        <begin position="931"/>
        <end position="1010"/>
    </location>
</feature>
<evidence type="ECO:0000256" key="3">
    <source>
        <dbReference type="ARBA" id="ARBA00022448"/>
    </source>
</evidence>
<feature type="transmembrane region" description="Helical" evidence="8">
    <location>
        <begin position="215"/>
        <end position="235"/>
    </location>
</feature>
<feature type="transmembrane region" description="Helical" evidence="8">
    <location>
        <begin position="348"/>
        <end position="366"/>
    </location>
</feature>
<feature type="compositionally biased region" description="Acidic residues" evidence="7">
    <location>
        <begin position="941"/>
        <end position="953"/>
    </location>
</feature>
<dbReference type="FunFam" id="1.20.1250.20:FF:000013">
    <property type="entry name" value="MFS general substrate transporter"/>
    <property type="match status" value="1"/>
</dbReference>
<feature type="compositionally biased region" description="Polar residues" evidence="7">
    <location>
        <begin position="599"/>
        <end position="609"/>
    </location>
</feature>
<dbReference type="GO" id="GO:0010961">
    <property type="term" value="P:intracellular magnesium ion homeostasis"/>
    <property type="evidence" value="ECO:0007669"/>
    <property type="project" value="TreeGrafter"/>
</dbReference>
<feature type="transmembrane region" description="Helical" evidence="8">
    <location>
        <begin position="1288"/>
        <end position="1311"/>
    </location>
</feature>
<evidence type="ECO:0000256" key="2">
    <source>
        <dbReference type="ARBA" id="ARBA00009765"/>
    </source>
</evidence>
<feature type="region of interest" description="Disordered" evidence="7">
    <location>
        <begin position="517"/>
        <end position="809"/>
    </location>
</feature>
<comment type="caution">
    <text evidence="9">The sequence shown here is derived from an EMBL/GenBank/DDBJ whole genome shotgun (WGS) entry which is preliminary data.</text>
</comment>
<evidence type="ECO:0000256" key="1">
    <source>
        <dbReference type="ARBA" id="ARBA00004141"/>
    </source>
</evidence>
<evidence type="ECO:0000256" key="7">
    <source>
        <dbReference type="SAM" id="MobiDB-lite"/>
    </source>
</evidence>
<dbReference type="InterPro" id="IPR045861">
    <property type="entry name" value="CorA_cytoplasmic_dom"/>
</dbReference>
<dbReference type="Pfam" id="PF07690">
    <property type="entry name" value="MFS_1"/>
    <property type="match status" value="1"/>
</dbReference>
<dbReference type="FunFam" id="3.30.460.20:FF:000020">
    <property type="entry name" value="Chromosome 1, whole genome shotgun sequence"/>
    <property type="match status" value="1"/>
</dbReference>
<dbReference type="InterPro" id="IPR002523">
    <property type="entry name" value="MgTranspt_CorA/ZnTranspt_ZntB"/>
</dbReference>
<gene>
    <name evidence="9" type="ORF">GT037_009077</name>
</gene>
<comment type="subcellular location">
    <subcellularLocation>
        <location evidence="1">Membrane</location>
        <topology evidence="1">Multi-pass membrane protein</topology>
    </subcellularLocation>
</comment>
<dbReference type="GeneID" id="62207302"/>
<dbReference type="PANTHER" id="PTHR21535">
    <property type="entry name" value="MAGNESIUM AND COBALT TRANSPORT PROTEIN/MITOCHONDRIAL IMPORT INNER MEMBRANE TRANSLOCASE SUBUNIT TIM8"/>
    <property type="match status" value="1"/>
</dbReference>
<accession>A0A8H7AXG5</accession>
<evidence type="ECO:0000256" key="8">
    <source>
        <dbReference type="SAM" id="Phobius"/>
    </source>
</evidence>
<keyword evidence="3" id="KW-0813">Transport</keyword>
<evidence type="ECO:0000313" key="10">
    <source>
        <dbReference type="Proteomes" id="UP000596902"/>
    </source>
</evidence>
<dbReference type="SUPFAM" id="SSF103473">
    <property type="entry name" value="MFS general substrate transporter"/>
    <property type="match status" value="1"/>
</dbReference>
<feature type="transmembrane region" description="Helical" evidence="8">
    <location>
        <begin position="57"/>
        <end position="75"/>
    </location>
</feature>
<dbReference type="GO" id="GO:0000329">
    <property type="term" value="C:fungal-type vacuole membrane"/>
    <property type="evidence" value="ECO:0007669"/>
    <property type="project" value="TreeGrafter"/>
</dbReference>
<keyword evidence="10" id="KW-1185">Reference proteome</keyword>
<organism evidence="9 10">
    <name type="scientific">Alternaria burnsii</name>
    <dbReference type="NCBI Taxonomy" id="1187904"/>
    <lineage>
        <taxon>Eukaryota</taxon>
        <taxon>Fungi</taxon>
        <taxon>Dikarya</taxon>
        <taxon>Ascomycota</taxon>
        <taxon>Pezizomycotina</taxon>
        <taxon>Dothideomycetes</taxon>
        <taxon>Pleosporomycetidae</taxon>
        <taxon>Pleosporales</taxon>
        <taxon>Pleosporineae</taxon>
        <taxon>Pleosporaceae</taxon>
        <taxon>Alternaria</taxon>
        <taxon>Alternaria sect. Alternaria</taxon>
    </lineage>
</organism>
<evidence type="ECO:0000256" key="4">
    <source>
        <dbReference type="ARBA" id="ARBA00022692"/>
    </source>
</evidence>
<feature type="transmembrane region" description="Helical" evidence="8">
    <location>
        <begin position="285"/>
        <end position="304"/>
    </location>
</feature>
<dbReference type="Gene3D" id="1.20.1250.20">
    <property type="entry name" value="MFS general substrate transporter like domains"/>
    <property type="match status" value="2"/>
</dbReference>
<sequence>MRLFTSKEFELKYENGEKKIESIKDNGDIEAVPAAQVADEIDPVVEKRVRRKLDTHIVPLLSALYLLAFLDRSNIGNARIAGMEDDLGLSSPQYQWLLTIFYISYIVFGFLAIMWKVIPPHMWAAGCVFVWGLVSTVQAATTSWGGMMACRFIMGAAEIAYGPGVPFLLSFFYLRHELGLRCGLFLSAAPLANTFAGALAYGITSGNPGMAKWRVLFLVEGLPTVVMSAVAFFFLPDSPEKAKFLTEEEKAVARARGVAQAGAATRIGGIDWKEILEGLMDVKGWILGLMYFSGNVAFSSLPVFLPTILKEMGFSSVNAQGLTAPPFFLSFITVIVTCYIADRTQQRGIMIAILTAIGGIGYVILATTKSVAARYFGVFLAAAGIFPAIGNVLPWVTNNQGSDTRRGFGIVILNLVGQCGPLLGTRLYPTSEGPFKVGEARLGLDPHPGHGHPIITSLPARFKMNIAGTPHSALLTRFSPNRLRVSVPVAPHCCTSLSYSTRSVIVISIRACPAMASNPGPSSAGAAAPGNSPRPGLEASSAPPKKKKTHRGGKKRRNRRQSFAAGADLAQGDSMDERPSLANVASHGQSRGSNGFYRTHSNLSNTSLESEALLDHREQPTIRTRRPSVPVTSMYQPRASQSNANVPQRLQASNSYGRSRLSHTPEEVQDSDADEDANDRTPLMASSQRDIRTGTSYGSNSGKPRRGSKTSMKSPKHMPMPEHRPDLFTQHHHSATNLDEYDVNNPPSVPTSPAFEATSGLDDVMLPTDLDHMSDPGRATSPSRDALIDIDEDGHSGSPPGPGDFRRRMTTSGLEDVCFPHEAMSEMGHEDYMNAPTTGEPTSRRRRRRWPNLDVLQAWAHEEKEQRTIEGMRMRKVSEPLMVEGRLRPRRRVWHREDSDAPYRFTYFNETFDNTIHSQSISELLQPGQSFRNLFVPDPPILDEDSDSSDTEDDMLHAGPNGYASRTTTRSTSKAEGKYSSGEQTRSTTPRPTDAPKNDQPEAEKPKRYGPRPAWWLDVMSPTETEMKVISKTFGIHPLTSEDILMQEQREKVELFKHYYFINYRTFEQDENSEDYLEPVNLYVVVFREGVISFHFSMTPHPANVRRRIRQLSDYLVLSPDWISYAIIDDVTDAYAPMIQKIEEEVDDIDEAILRLHSSEEEQEAEKEKSYSYNNPHYDEPPEVKSQQESGRDMLRRVGECRKKVMSLYRLLGNKADVIKGFAKRCNEQWDIAPRNEIGMYLGDIQDHIVTMTGNLGHYENLLSRAHSNYLAQINIRMNERQEKTSDILGKLTVLGTIVLPMNVVTGIWGMNCLVPGQDIENLNWFWSITGGLITFGLLCYFIAKRVYGIV</sequence>
<reference evidence="9" key="1">
    <citation type="submission" date="2020-01" db="EMBL/GenBank/DDBJ databases">
        <authorList>
            <person name="Feng Z.H.Z."/>
        </authorList>
    </citation>
    <scope>NUCLEOTIDE SEQUENCE</scope>
    <source>
        <strain evidence="9">CBS107.38</strain>
    </source>
</reference>
<dbReference type="SUPFAM" id="SSF143865">
    <property type="entry name" value="CorA soluble domain-like"/>
    <property type="match status" value="1"/>
</dbReference>
<feature type="compositionally biased region" description="Polar residues" evidence="7">
    <location>
        <begin position="684"/>
        <end position="702"/>
    </location>
</feature>
<dbReference type="InterPro" id="IPR011701">
    <property type="entry name" value="MFS"/>
</dbReference>
<reference evidence="9" key="2">
    <citation type="submission" date="2020-08" db="EMBL/GenBank/DDBJ databases">
        <title>Draft Genome Sequence of Cumin Blight Pathogen Alternaria burnsii.</title>
        <authorList>
            <person name="Feng Z."/>
        </authorList>
    </citation>
    <scope>NUCLEOTIDE SEQUENCE</scope>
    <source>
        <strain evidence="9">CBS107.38</strain>
    </source>
</reference>
<feature type="compositionally biased region" description="Acidic residues" evidence="7">
    <location>
        <begin position="667"/>
        <end position="677"/>
    </location>
</feature>
<feature type="transmembrane region" description="Helical" evidence="8">
    <location>
        <begin position="122"/>
        <end position="140"/>
    </location>
</feature>
<feature type="compositionally biased region" description="Low complexity" evidence="7">
    <location>
        <begin position="517"/>
        <end position="536"/>
    </location>
</feature>
<protein>
    <submittedName>
        <fullName evidence="9">Magnesium transporter alr2</fullName>
    </submittedName>
</protein>
<dbReference type="Proteomes" id="UP000596902">
    <property type="component" value="Unassembled WGS sequence"/>
</dbReference>
<dbReference type="Gene3D" id="3.30.460.20">
    <property type="entry name" value="CorA soluble domain-like"/>
    <property type="match status" value="1"/>
</dbReference>
<dbReference type="CDD" id="cd12829">
    <property type="entry name" value="Alr1p-like"/>
    <property type="match status" value="1"/>
</dbReference>
<dbReference type="SUPFAM" id="SSF144083">
    <property type="entry name" value="Magnesium transport protein CorA, transmembrane region"/>
    <property type="match status" value="1"/>
</dbReference>
<dbReference type="EMBL" id="JAAABM010000014">
    <property type="protein sequence ID" value="KAF7673126.1"/>
    <property type="molecule type" value="Genomic_DNA"/>
</dbReference>
<dbReference type="GO" id="GO:0015095">
    <property type="term" value="F:magnesium ion transmembrane transporter activity"/>
    <property type="evidence" value="ECO:0007669"/>
    <property type="project" value="InterPro"/>
</dbReference>
<feature type="transmembrane region" description="Helical" evidence="8">
    <location>
        <begin position="184"/>
        <end position="203"/>
    </location>
</feature>
<evidence type="ECO:0000313" key="9">
    <source>
        <dbReference type="EMBL" id="KAF7673126.1"/>
    </source>
</evidence>
<dbReference type="FunFam" id="1.20.58.340:FF:000014">
    <property type="entry name" value="CorA family metal ion transporter"/>
    <property type="match status" value="1"/>
</dbReference>
<dbReference type="RefSeq" id="XP_038783469.1">
    <property type="nucleotide sequence ID" value="XM_038934124.1"/>
</dbReference>
<feature type="compositionally biased region" description="Polar residues" evidence="7">
    <location>
        <begin position="630"/>
        <end position="657"/>
    </location>
</feature>
<dbReference type="PANTHER" id="PTHR21535:SF51">
    <property type="entry name" value="MANGANESE RESISTANCE PROTEIN MNR2"/>
    <property type="match status" value="1"/>
</dbReference>
<dbReference type="Pfam" id="PF01544">
    <property type="entry name" value="CorA"/>
    <property type="match status" value="2"/>
</dbReference>